<accession>A0AB39ER34</accession>
<reference evidence="1" key="1">
    <citation type="submission" date="2024-05" db="EMBL/GenBank/DDBJ databases">
        <authorList>
            <person name="Luo Y.-C."/>
            <person name="Nicholds J."/>
            <person name="Mortimer T."/>
            <person name="Maboni G."/>
        </authorList>
    </citation>
    <scope>NUCLEOTIDE SEQUENCE</scope>
    <source>
        <strain evidence="1">144863</strain>
    </source>
</reference>
<protein>
    <recommendedName>
        <fullName evidence="2">Phage tail protein</fullName>
    </recommendedName>
</protein>
<organism evidence="1">
    <name type="scientific">Castellaniella ginsengisoli</name>
    <dbReference type="NCBI Taxonomy" id="546114"/>
    <lineage>
        <taxon>Bacteria</taxon>
        <taxon>Pseudomonadati</taxon>
        <taxon>Pseudomonadota</taxon>
        <taxon>Betaproteobacteria</taxon>
        <taxon>Burkholderiales</taxon>
        <taxon>Alcaligenaceae</taxon>
        <taxon>Castellaniella</taxon>
    </lineage>
</organism>
<evidence type="ECO:0008006" key="2">
    <source>
        <dbReference type="Google" id="ProtNLM"/>
    </source>
</evidence>
<dbReference type="EMBL" id="CP158262">
    <property type="protein sequence ID" value="XDJ68725.1"/>
    <property type="molecule type" value="Genomic_DNA"/>
</dbReference>
<gene>
    <name evidence="1" type="ORF">ABRY94_11680</name>
</gene>
<proteinExistence type="predicted"/>
<name>A0AB39ER34_9BURK</name>
<dbReference type="RefSeq" id="WP_368655384.1">
    <property type="nucleotide sequence ID" value="NZ_CP158262.1"/>
</dbReference>
<sequence>MATWPTYAKLIVAGYGEEADYGVLRTDMDNGIAKQRARFSTPIVTRDATIMVTGLENKKALDAWIGTDLAGGAAWFDFFDCAAGSTVQARLVGGKFRWGEPRGRVWTATCQIETLGR</sequence>
<dbReference type="AlphaFoldDB" id="A0AB39ER34"/>
<evidence type="ECO:0000313" key="1">
    <source>
        <dbReference type="EMBL" id="XDJ68725.1"/>
    </source>
</evidence>